<dbReference type="CDD" id="cd06579">
    <property type="entry name" value="TM_PBP1_transp_AraH_like"/>
    <property type="match status" value="1"/>
</dbReference>
<evidence type="ECO:0000256" key="4">
    <source>
        <dbReference type="ARBA" id="ARBA00022989"/>
    </source>
</evidence>
<keyword evidence="4 6" id="KW-1133">Transmembrane helix</keyword>
<accession>A0A6I1GL31</accession>
<evidence type="ECO:0000313" key="8">
    <source>
        <dbReference type="Proteomes" id="UP000468413"/>
    </source>
</evidence>
<dbReference type="Pfam" id="PF02653">
    <property type="entry name" value="BPD_transp_2"/>
    <property type="match status" value="1"/>
</dbReference>
<feature type="transmembrane region" description="Helical" evidence="6">
    <location>
        <begin position="12"/>
        <end position="32"/>
    </location>
</feature>
<dbReference type="EMBL" id="WBVS01000003">
    <property type="protein sequence ID" value="KAB7788688.1"/>
    <property type="molecule type" value="Genomic_DNA"/>
</dbReference>
<evidence type="ECO:0000256" key="6">
    <source>
        <dbReference type="SAM" id="Phobius"/>
    </source>
</evidence>
<evidence type="ECO:0000256" key="5">
    <source>
        <dbReference type="ARBA" id="ARBA00023136"/>
    </source>
</evidence>
<feature type="transmembrane region" description="Helical" evidence="6">
    <location>
        <begin position="150"/>
        <end position="168"/>
    </location>
</feature>
<dbReference type="GO" id="GO:0005886">
    <property type="term" value="C:plasma membrane"/>
    <property type="evidence" value="ECO:0007669"/>
    <property type="project" value="UniProtKB-SubCell"/>
</dbReference>
<evidence type="ECO:0000313" key="7">
    <source>
        <dbReference type="EMBL" id="KAB7788688.1"/>
    </source>
</evidence>
<feature type="transmembrane region" description="Helical" evidence="6">
    <location>
        <begin position="64"/>
        <end position="86"/>
    </location>
</feature>
<reference evidence="7 8" key="1">
    <citation type="submission" date="2019-09" db="EMBL/GenBank/DDBJ databases">
        <title>Characterization of the phylogenetic diversity of two novel species belonging to the genus Bifidobacterium: Bifidobacterium cebidarum sp. nov. and Bifidobacterium leontopitheci sp. nov.</title>
        <authorList>
            <person name="Lugli G.A."/>
            <person name="Duranti S."/>
            <person name="Milani C."/>
            <person name="Turroni F."/>
            <person name="Ventura M."/>
        </authorList>
    </citation>
    <scope>NUCLEOTIDE SEQUENCE [LARGE SCALE GENOMIC DNA]</scope>
    <source>
        <strain evidence="7 8">LMG 31469</strain>
    </source>
</reference>
<gene>
    <name evidence="7" type="ORF">F7D08_0967</name>
</gene>
<evidence type="ECO:0000256" key="3">
    <source>
        <dbReference type="ARBA" id="ARBA00022692"/>
    </source>
</evidence>
<dbReference type="Proteomes" id="UP000468413">
    <property type="component" value="Unassembled WGS sequence"/>
</dbReference>
<evidence type="ECO:0000256" key="1">
    <source>
        <dbReference type="ARBA" id="ARBA00004651"/>
    </source>
</evidence>
<dbReference type="InterPro" id="IPR001851">
    <property type="entry name" value="ABC_transp_permease"/>
</dbReference>
<proteinExistence type="predicted"/>
<feature type="non-terminal residue" evidence="7">
    <location>
        <position position="1"/>
    </location>
</feature>
<comment type="subcellular location">
    <subcellularLocation>
        <location evidence="1">Cell membrane</location>
        <topology evidence="1">Multi-pass membrane protein</topology>
    </subcellularLocation>
</comment>
<keyword evidence="5 6" id="KW-0472">Membrane</keyword>
<dbReference type="GO" id="GO:0022857">
    <property type="term" value="F:transmembrane transporter activity"/>
    <property type="evidence" value="ECO:0007669"/>
    <property type="project" value="InterPro"/>
</dbReference>
<feature type="transmembrane region" description="Helical" evidence="6">
    <location>
        <begin position="115"/>
        <end position="138"/>
    </location>
</feature>
<evidence type="ECO:0000256" key="2">
    <source>
        <dbReference type="ARBA" id="ARBA00022475"/>
    </source>
</evidence>
<organism evidence="7 8">
    <name type="scientific">Bifidobacterium cebidarum</name>
    <dbReference type="NCBI Taxonomy" id="2650773"/>
    <lineage>
        <taxon>Bacteria</taxon>
        <taxon>Bacillati</taxon>
        <taxon>Actinomycetota</taxon>
        <taxon>Actinomycetes</taxon>
        <taxon>Bifidobacteriales</taxon>
        <taxon>Bifidobacteriaceae</taxon>
        <taxon>Bifidobacterium</taxon>
    </lineage>
</organism>
<dbReference type="RefSeq" id="WP_152209569.1">
    <property type="nucleotide sequence ID" value="NZ_WBVS01000003.1"/>
</dbReference>
<dbReference type="AlphaFoldDB" id="A0A6I1GL31"/>
<dbReference type="PANTHER" id="PTHR32196">
    <property type="entry name" value="ABC TRANSPORTER PERMEASE PROTEIN YPHD-RELATED-RELATED"/>
    <property type="match status" value="1"/>
</dbReference>
<dbReference type="PANTHER" id="PTHR32196:SF19">
    <property type="entry name" value="GALACTOFURANOSE TRANSPORTER PERMEASE PROTEIN YTFT"/>
    <property type="match status" value="1"/>
</dbReference>
<keyword evidence="2" id="KW-1003">Cell membrane</keyword>
<name>A0A6I1GL31_9BIFI</name>
<protein>
    <submittedName>
        <fullName evidence="7">Sugar ABC transporter permease</fullName>
    </submittedName>
</protein>
<keyword evidence="3 6" id="KW-0812">Transmembrane</keyword>
<keyword evidence="8" id="KW-1185">Reference proteome</keyword>
<comment type="caution">
    <text evidence="7">The sequence shown here is derived from an EMBL/GenBank/DDBJ whole genome shotgun (WGS) entry which is preliminary data.</text>
</comment>
<sequence>LLVGLVIGCVNGALVSLLGLQPFITTLIMMLAGRGIAKVITSGENTDASAVAGNEPLKWIANGFILGIPANFVIAVVIVILVGLLCRKTAMGMMIEAVGINQEASRMTGIKPKKILFLVYAVSGFLAAIAGLFATASVMRVDVVKTGQDLEMYAILAVVIGGTSLLGGKFSLAGSAVGAVIIAMIRKTIITLGINAEATPAFFAVVVIVICVMQAPKIHNLGAAMKRKRALKAQAKAVAA</sequence>